<dbReference type="PATRIC" id="fig|742726.3.peg.713"/>
<proteinExistence type="predicted"/>
<organism evidence="3 4">
    <name type="scientific">Barnesiella intestinihominis YIT 11860</name>
    <dbReference type="NCBI Taxonomy" id="742726"/>
    <lineage>
        <taxon>Bacteria</taxon>
        <taxon>Pseudomonadati</taxon>
        <taxon>Bacteroidota</taxon>
        <taxon>Bacteroidia</taxon>
        <taxon>Bacteroidales</taxon>
        <taxon>Barnesiellaceae</taxon>
        <taxon>Barnesiella</taxon>
    </lineage>
</organism>
<evidence type="ECO:0000313" key="3">
    <source>
        <dbReference type="EMBL" id="EJZ66495.1"/>
    </source>
</evidence>
<dbReference type="GO" id="GO:0046872">
    <property type="term" value="F:metal ion binding"/>
    <property type="evidence" value="ECO:0007669"/>
    <property type="project" value="InterPro"/>
</dbReference>
<feature type="domain" description="Peptidase M16 N-terminal" evidence="1">
    <location>
        <begin position="40"/>
        <end position="155"/>
    </location>
</feature>
<evidence type="ECO:0000259" key="1">
    <source>
        <dbReference type="Pfam" id="PF00675"/>
    </source>
</evidence>
<dbReference type="PANTHER" id="PTHR11851">
    <property type="entry name" value="METALLOPROTEASE"/>
    <property type="match status" value="1"/>
</dbReference>
<evidence type="ECO:0008006" key="5">
    <source>
        <dbReference type="Google" id="ProtNLM"/>
    </source>
</evidence>
<dbReference type="InterPro" id="IPR050361">
    <property type="entry name" value="MPP/UQCRC_Complex"/>
</dbReference>
<dbReference type="EMBL" id="ADLE01000001">
    <property type="protein sequence ID" value="EJZ66495.1"/>
    <property type="molecule type" value="Genomic_DNA"/>
</dbReference>
<dbReference type="HOGENOM" id="CLU_009902_6_1_10"/>
<dbReference type="Pfam" id="PF05193">
    <property type="entry name" value="Peptidase_M16_C"/>
    <property type="match status" value="1"/>
</dbReference>
<protein>
    <recommendedName>
        <fullName evidence="5">Peptidase M16 C-terminal domain-containing protein</fullName>
    </recommendedName>
</protein>
<dbReference type="eggNOG" id="COG0612">
    <property type="taxonomic scope" value="Bacteria"/>
</dbReference>
<comment type="caution">
    <text evidence="3">The sequence shown here is derived from an EMBL/GenBank/DDBJ whole genome shotgun (WGS) entry which is preliminary data.</text>
</comment>
<dbReference type="RefSeq" id="WP_008861169.1">
    <property type="nucleotide sequence ID" value="NZ_JH815203.1"/>
</dbReference>
<dbReference type="AlphaFoldDB" id="K0XRL9"/>
<dbReference type="Gene3D" id="3.30.830.10">
    <property type="entry name" value="Metalloenzyme, LuxS/M16 peptidase-like"/>
    <property type="match status" value="2"/>
</dbReference>
<dbReference type="GeneID" id="77848004"/>
<dbReference type="InterPro" id="IPR007863">
    <property type="entry name" value="Peptidase_M16_C"/>
</dbReference>
<dbReference type="OrthoDB" id="9811314at2"/>
<dbReference type="Proteomes" id="UP000006044">
    <property type="component" value="Unassembled WGS sequence"/>
</dbReference>
<dbReference type="InterPro" id="IPR011765">
    <property type="entry name" value="Pept_M16_N"/>
</dbReference>
<gene>
    <name evidence="3" type="ORF">HMPREF9448_00674</name>
</gene>
<accession>K0XRL9</accession>
<keyword evidence="4" id="KW-1185">Reference proteome</keyword>
<sequence>MTLDRTTTPPVGTFPPLSLPAPGIHALSNGIEIIACNRGDEDVCRIDLMFEGGYYTEQKPGTAALTLLMLKEGAAGKSSEEIAESFDYHGAWLQTSASSHYLYVTLYTLNRHLDTCLSLLADIVIRPDFPEKEFTRLKERRLQQLLVQKEKVDVLASETFLSMIFGDKHPYGRAVTPDHINHITTEDLRDYHRQHIAPGKCRIFIAGKITGKLLDNLELHFGHTWNVPSVDSAIIPAFPIHRTENPIIVTHKENALQSGIRMGLPVIGRENPDFFALKLLCTILGGYFGSRLMSNIREEKGYTYGISSSIAAMRYGSYLTISTQTGTEFTRPLIDEVFVEIDRLRNEPVPTDEFITVQNYLRGDMARTLDSPFSIADYYLSLKANDLPVEYFAQQDEAIRQLSPGDLLSAAQKYLVPSQFYIAVAGDKNKIPPLSLP</sequence>
<dbReference type="Pfam" id="PF00675">
    <property type="entry name" value="Peptidase_M16"/>
    <property type="match status" value="1"/>
</dbReference>
<dbReference type="PANTHER" id="PTHR11851:SF224">
    <property type="entry name" value="PROCESSING PROTEASE"/>
    <property type="match status" value="1"/>
</dbReference>
<evidence type="ECO:0000259" key="2">
    <source>
        <dbReference type="Pfam" id="PF05193"/>
    </source>
</evidence>
<evidence type="ECO:0000313" key="4">
    <source>
        <dbReference type="Proteomes" id="UP000006044"/>
    </source>
</evidence>
<name>K0XRL9_9BACT</name>
<dbReference type="STRING" id="742726.HMPREF9448_00674"/>
<dbReference type="SUPFAM" id="SSF63411">
    <property type="entry name" value="LuxS/MPP-like metallohydrolase"/>
    <property type="match status" value="2"/>
</dbReference>
<reference evidence="3 4" key="1">
    <citation type="submission" date="2012-08" db="EMBL/GenBank/DDBJ databases">
        <title>The Genome Sequence of Barnesiella intestinihominis YIT 11860.</title>
        <authorList>
            <consortium name="The Broad Institute Genome Sequencing Platform"/>
            <person name="Earl A."/>
            <person name="Ward D."/>
            <person name="Feldgarden M."/>
            <person name="Gevers D."/>
            <person name="Morotomi M."/>
            <person name="Walker B."/>
            <person name="Young S.K."/>
            <person name="Zeng Q."/>
            <person name="Gargeya S."/>
            <person name="Fitzgerald M."/>
            <person name="Haas B."/>
            <person name="Abouelleil A."/>
            <person name="Alvarado L."/>
            <person name="Arachchi H.M."/>
            <person name="Berlin A.M."/>
            <person name="Chapman S.B."/>
            <person name="Goldberg J."/>
            <person name="Griggs A."/>
            <person name="Gujja S."/>
            <person name="Hansen M."/>
            <person name="Howarth C."/>
            <person name="Imamovic A."/>
            <person name="Larimer J."/>
            <person name="McCowen C."/>
            <person name="Montmayeur A."/>
            <person name="Murphy C."/>
            <person name="Neiman D."/>
            <person name="Pearson M."/>
            <person name="Priest M."/>
            <person name="Roberts A."/>
            <person name="Saif S."/>
            <person name="Shea T."/>
            <person name="Sisk P."/>
            <person name="Sykes S."/>
            <person name="Wortman J."/>
            <person name="Nusbaum C."/>
            <person name="Birren B."/>
        </authorList>
    </citation>
    <scope>NUCLEOTIDE SEQUENCE [LARGE SCALE GENOMIC DNA]</scope>
    <source>
        <strain evidence="3 4">YIT 11860</strain>
    </source>
</reference>
<dbReference type="InterPro" id="IPR011249">
    <property type="entry name" value="Metalloenz_LuxS/M16"/>
</dbReference>
<feature type="domain" description="Peptidase M16 C-terminal" evidence="2">
    <location>
        <begin position="183"/>
        <end position="359"/>
    </location>
</feature>